<feature type="transmembrane region" description="Helical" evidence="1">
    <location>
        <begin position="239"/>
        <end position="258"/>
    </location>
</feature>
<feature type="transmembrane region" description="Helical" evidence="1">
    <location>
        <begin position="321"/>
        <end position="344"/>
    </location>
</feature>
<keyword evidence="1" id="KW-0472">Membrane</keyword>
<feature type="transmembrane region" description="Helical" evidence="1">
    <location>
        <begin position="54"/>
        <end position="77"/>
    </location>
</feature>
<feature type="transmembrane region" description="Helical" evidence="1">
    <location>
        <begin position="270"/>
        <end position="290"/>
    </location>
</feature>
<dbReference type="AlphaFoldDB" id="A0A0B7N340"/>
<keyword evidence="1" id="KW-0812">Transmembrane</keyword>
<gene>
    <name evidence="2" type="primary">PARPA_02983.1 scaffold 6049</name>
</gene>
<name>A0A0B7N340_9FUNG</name>
<feature type="transmembrane region" description="Helical" evidence="1">
    <location>
        <begin position="296"/>
        <end position="314"/>
    </location>
</feature>
<sequence>MLLSDLLLIFVLHTLIIFLVFIRVGACTIVSYPFLASAFKAVMYLVDRQYSTEIVILITSCTMIVFGFLAFEIWTFVGSPCSNERDVSRGVNSPADACSSGTAAEAKDIVSKPAGCNICNVEQDCSCLAVERRASIVPAGAPAEPAAMAHPAIVLAPSSAVCAASVPSAALGARPSAAAPAACPAVVPAASSVASPVDSPVDSPAASPAASPVSPVASPVASPVDSPAGASSSAAAVDYLVSVLPLLAIYLIALLALHQLYLALMQALELLLLWLWFALLRLQQFAMAFLAMLPRLIFAFPLPLCLLVLPLLLLQLQPSEYLLLLPFVPAVLHLPAMLFLWLVLPLLRVPALVELLLLPPINHLNGVLHTRA</sequence>
<dbReference type="Proteomes" id="UP000054107">
    <property type="component" value="Unassembled WGS sequence"/>
</dbReference>
<feature type="transmembrane region" description="Helical" evidence="1">
    <location>
        <begin position="6"/>
        <end position="34"/>
    </location>
</feature>
<protein>
    <submittedName>
        <fullName evidence="2">Uncharacterized protein</fullName>
    </submittedName>
</protein>
<evidence type="ECO:0000313" key="3">
    <source>
        <dbReference type="Proteomes" id="UP000054107"/>
    </source>
</evidence>
<evidence type="ECO:0000313" key="2">
    <source>
        <dbReference type="EMBL" id="CEP09484.1"/>
    </source>
</evidence>
<accession>A0A0B7N340</accession>
<reference evidence="2 3" key="1">
    <citation type="submission" date="2014-09" db="EMBL/GenBank/DDBJ databases">
        <authorList>
            <person name="Ellenberger Sabrina"/>
        </authorList>
    </citation>
    <scope>NUCLEOTIDE SEQUENCE [LARGE SCALE GENOMIC DNA]</scope>
    <source>
        <strain evidence="2 3">CBS 412.66</strain>
    </source>
</reference>
<evidence type="ECO:0000256" key="1">
    <source>
        <dbReference type="SAM" id="Phobius"/>
    </source>
</evidence>
<keyword evidence="1" id="KW-1133">Transmembrane helix</keyword>
<organism evidence="2 3">
    <name type="scientific">Parasitella parasitica</name>
    <dbReference type="NCBI Taxonomy" id="35722"/>
    <lineage>
        <taxon>Eukaryota</taxon>
        <taxon>Fungi</taxon>
        <taxon>Fungi incertae sedis</taxon>
        <taxon>Mucoromycota</taxon>
        <taxon>Mucoromycotina</taxon>
        <taxon>Mucoromycetes</taxon>
        <taxon>Mucorales</taxon>
        <taxon>Mucorineae</taxon>
        <taxon>Mucoraceae</taxon>
        <taxon>Parasitella</taxon>
    </lineage>
</organism>
<proteinExistence type="predicted"/>
<dbReference type="EMBL" id="LN721642">
    <property type="protein sequence ID" value="CEP09484.1"/>
    <property type="molecule type" value="Genomic_DNA"/>
</dbReference>
<keyword evidence="3" id="KW-1185">Reference proteome</keyword>